<keyword evidence="5" id="KW-0418">Kinase</keyword>
<dbReference type="Gene3D" id="2.60.40.10">
    <property type="entry name" value="Immunoglobulins"/>
    <property type="match status" value="1"/>
</dbReference>
<comment type="caution">
    <text evidence="5">The sequence shown here is derived from an EMBL/GenBank/DDBJ whole genome shotgun (WGS) entry which is preliminary data.</text>
</comment>
<dbReference type="Pfam" id="PF00078">
    <property type="entry name" value="RVT_1"/>
    <property type="match status" value="1"/>
</dbReference>
<dbReference type="InterPro" id="IPR003599">
    <property type="entry name" value="Ig_sub"/>
</dbReference>
<evidence type="ECO:0000259" key="4">
    <source>
        <dbReference type="PROSITE" id="PS50878"/>
    </source>
</evidence>
<dbReference type="FunFam" id="2.60.40.10:FF:000032">
    <property type="entry name" value="palladin isoform X1"/>
    <property type="match status" value="1"/>
</dbReference>
<dbReference type="Proteomes" id="UP000225706">
    <property type="component" value="Unassembled WGS sequence"/>
</dbReference>
<keyword evidence="6" id="KW-1185">Reference proteome</keyword>
<keyword evidence="2" id="KW-0393">Immunoglobulin domain</keyword>
<feature type="domain" description="Reverse transcriptase" evidence="4">
    <location>
        <begin position="59"/>
        <end position="293"/>
    </location>
</feature>
<dbReference type="InterPro" id="IPR013087">
    <property type="entry name" value="Znf_C2H2_type"/>
</dbReference>
<dbReference type="EMBL" id="LSMT01000068">
    <property type="protein sequence ID" value="PFX29265.1"/>
    <property type="molecule type" value="Genomic_DNA"/>
</dbReference>
<dbReference type="SUPFAM" id="SSF48726">
    <property type="entry name" value="Immunoglobulin"/>
    <property type="match status" value="1"/>
</dbReference>
<dbReference type="Pfam" id="PF07679">
    <property type="entry name" value="I-set"/>
    <property type="match status" value="1"/>
</dbReference>
<reference evidence="6" key="1">
    <citation type="journal article" date="2017" name="bioRxiv">
        <title>Comparative analysis of the genomes of Stylophora pistillata and Acropora digitifera provides evidence for extensive differences between species of corals.</title>
        <authorList>
            <person name="Voolstra C.R."/>
            <person name="Li Y."/>
            <person name="Liew Y.J."/>
            <person name="Baumgarten S."/>
            <person name="Zoccola D."/>
            <person name="Flot J.-F."/>
            <person name="Tambutte S."/>
            <person name="Allemand D."/>
            <person name="Aranda M."/>
        </authorList>
    </citation>
    <scope>NUCLEOTIDE SEQUENCE [LARGE SCALE GENOMIC DNA]</scope>
</reference>
<evidence type="ECO:0000313" key="5">
    <source>
        <dbReference type="EMBL" id="PFX29265.1"/>
    </source>
</evidence>
<dbReference type="PROSITE" id="PS50835">
    <property type="entry name" value="IG_LIKE"/>
    <property type="match status" value="1"/>
</dbReference>
<dbReference type="SMART" id="SM00409">
    <property type="entry name" value="IG"/>
    <property type="match status" value="1"/>
</dbReference>
<dbReference type="CDD" id="cd00304">
    <property type="entry name" value="RT_like"/>
    <property type="match status" value="1"/>
</dbReference>
<sequence>MDKTEYIRLLSDASIKDTTKFTPINTERPKTRGRPPKHYHPLLQKEKQLESVVRKILPKPIADTVCRKGSRLAHLYGLPKTHKQQLSMRPILSSTGTYNFALAKWLEEKLKPLSLNQHTICDIFSFAEVIRETPLNPNDILVSYDVCALFTNVPLDETIEIIAEKAFKNNWFNETHGLNLTKTGLTELLRIATKDQLFQFDGQLYEQVDGVAMGSPLGPLMANVFLCSIEEQLDRNNKLPSFYKRYVDDTLATMPNIQAATAFLSTLNECHPAIQFTMEIAENNKLPFLGMMIEKNGCHLTTSVYHKPTDTGLLLHYQSHVDQRYKRSLLNTMLNRAYRLSSTKESFTKECQHLKRMFTKLKYPVKLINSAIAWYTSSTIQSRHETPTELDAATQKPVRITLPFKDQKSADTVRHQLKDLGRKIGTDLQPVFTSRKIEGKLKIQEEKPALINHQCVVYTFKCDSCDADYIGYTTRHLHQRIEEHKASVIGKHLREAHGETCGSEGSSESTNRIVAKAFQENLELQCTLRLNMPGFLHLAWYLCPTIAQCRSNWDRYRIAQIINKTIALVDFPEKFELNVYGTLNILKVQPEYDGKALLCKAMFHRIGVRENVALMEISKEQPKIIMKSPRRFLVVKEMPLQLDCKVIGFPPPRVIWLRDKQVLKNVTNDGVTSLVLRNVTNDDGGVYLCKTENQLGNDSYAVEVNVIGEF</sequence>
<dbReference type="InterPro" id="IPR007110">
    <property type="entry name" value="Ig-like_dom"/>
</dbReference>
<keyword evidence="5" id="KW-0808">Transferase</keyword>
<dbReference type="InterPro" id="IPR036179">
    <property type="entry name" value="Ig-like_dom_sf"/>
</dbReference>
<dbReference type="InterPro" id="IPR003598">
    <property type="entry name" value="Ig_sub2"/>
</dbReference>
<dbReference type="SMART" id="SM00408">
    <property type="entry name" value="IGc2"/>
    <property type="match status" value="1"/>
</dbReference>
<dbReference type="STRING" id="50429.A0A2B4SLH0"/>
<dbReference type="InterPro" id="IPR013783">
    <property type="entry name" value="Ig-like_fold"/>
</dbReference>
<evidence type="ECO:0000256" key="1">
    <source>
        <dbReference type="ARBA" id="ARBA00023157"/>
    </source>
</evidence>
<gene>
    <name evidence="5" type="primary">MYLK</name>
    <name evidence="5" type="ORF">AWC38_SpisGene5970</name>
</gene>
<dbReference type="PROSITE" id="PS00028">
    <property type="entry name" value="ZINC_FINGER_C2H2_1"/>
    <property type="match status" value="1"/>
</dbReference>
<dbReference type="InterPro" id="IPR013098">
    <property type="entry name" value="Ig_I-set"/>
</dbReference>
<dbReference type="InterPro" id="IPR058912">
    <property type="entry name" value="HTH_animal"/>
</dbReference>
<proteinExistence type="predicted"/>
<dbReference type="PROSITE" id="PS50878">
    <property type="entry name" value="RT_POL"/>
    <property type="match status" value="1"/>
</dbReference>
<dbReference type="InterPro" id="IPR000477">
    <property type="entry name" value="RT_dom"/>
</dbReference>
<feature type="domain" description="Ig-like" evidence="3">
    <location>
        <begin position="622"/>
        <end position="705"/>
    </location>
</feature>
<keyword evidence="1" id="KW-1015">Disulfide bond</keyword>
<organism evidence="5 6">
    <name type="scientific">Stylophora pistillata</name>
    <name type="common">Smooth cauliflower coral</name>
    <dbReference type="NCBI Taxonomy" id="50429"/>
    <lineage>
        <taxon>Eukaryota</taxon>
        <taxon>Metazoa</taxon>
        <taxon>Cnidaria</taxon>
        <taxon>Anthozoa</taxon>
        <taxon>Hexacorallia</taxon>
        <taxon>Scleractinia</taxon>
        <taxon>Astrocoeniina</taxon>
        <taxon>Pocilloporidae</taxon>
        <taxon>Stylophora</taxon>
    </lineage>
</organism>
<dbReference type="PANTHER" id="PTHR21301:SF10">
    <property type="entry name" value="REVERSE TRANSCRIPTASE DOMAIN-CONTAINING PROTEIN"/>
    <property type="match status" value="1"/>
</dbReference>
<evidence type="ECO:0000313" key="6">
    <source>
        <dbReference type="Proteomes" id="UP000225706"/>
    </source>
</evidence>
<evidence type="ECO:0000259" key="3">
    <source>
        <dbReference type="PROSITE" id="PS50835"/>
    </source>
</evidence>
<dbReference type="Pfam" id="PF26215">
    <property type="entry name" value="HTH_animal"/>
    <property type="match status" value="1"/>
</dbReference>
<dbReference type="CDD" id="cd00096">
    <property type="entry name" value="Ig"/>
    <property type="match status" value="1"/>
</dbReference>
<protein>
    <submittedName>
        <fullName evidence="5">Myosin light chain kinase, smooth muscle</fullName>
    </submittedName>
</protein>
<dbReference type="AlphaFoldDB" id="A0A2B4SLH0"/>
<accession>A0A2B4SLH0</accession>
<name>A0A2B4SLH0_STYPI</name>
<evidence type="ECO:0000256" key="2">
    <source>
        <dbReference type="ARBA" id="ARBA00023319"/>
    </source>
</evidence>
<dbReference type="OrthoDB" id="5969272at2759"/>
<dbReference type="GO" id="GO:0016301">
    <property type="term" value="F:kinase activity"/>
    <property type="evidence" value="ECO:0007669"/>
    <property type="project" value="UniProtKB-KW"/>
</dbReference>
<dbReference type="PANTHER" id="PTHR21301">
    <property type="entry name" value="REVERSE TRANSCRIPTASE"/>
    <property type="match status" value="1"/>
</dbReference>